<proteinExistence type="predicted"/>
<name>A0A6A6DDL9_9PEZI</name>
<keyword evidence="3" id="KW-1185">Reference proteome</keyword>
<gene>
    <name evidence="2" type="ORF">K469DRAFT_682793</name>
</gene>
<evidence type="ECO:0000313" key="3">
    <source>
        <dbReference type="Proteomes" id="UP000800200"/>
    </source>
</evidence>
<dbReference type="AlphaFoldDB" id="A0A6A6DDL9"/>
<dbReference type="EMBL" id="ML994716">
    <property type="protein sequence ID" value="KAF2176080.1"/>
    <property type="molecule type" value="Genomic_DNA"/>
</dbReference>
<evidence type="ECO:0000256" key="1">
    <source>
        <dbReference type="SAM" id="MobiDB-lite"/>
    </source>
</evidence>
<accession>A0A6A6DDL9</accession>
<evidence type="ECO:0000313" key="2">
    <source>
        <dbReference type="EMBL" id="KAF2176080.1"/>
    </source>
</evidence>
<feature type="region of interest" description="Disordered" evidence="1">
    <location>
        <begin position="1"/>
        <end position="20"/>
    </location>
</feature>
<sequence length="163" mass="18455">MPSQSPLPAETPVYDLSSDGESDILSTALTTIENDPLEANSELNSSRTKKRTRGVILTDIWAAARELKEGEELRDKHGYQWFYCSICKWKGAALDRIRTHLRSHNIWIDDAQPLAKKRAIERAIAGLPGFFDRQKVKQEGRDLTEEKYLSNAINKPAFLEALV</sequence>
<organism evidence="2 3">
    <name type="scientific">Zopfia rhizophila CBS 207.26</name>
    <dbReference type="NCBI Taxonomy" id="1314779"/>
    <lineage>
        <taxon>Eukaryota</taxon>
        <taxon>Fungi</taxon>
        <taxon>Dikarya</taxon>
        <taxon>Ascomycota</taxon>
        <taxon>Pezizomycotina</taxon>
        <taxon>Dothideomycetes</taxon>
        <taxon>Dothideomycetes incertae sedis</taxon>
        <taxon>Zopfiaceae</taxon>
        <taxon>Zopfia</taxon>
    </lineage>
</organism>
<evidence type="ECO:0008006" key="4">
    <source>
        <dbReference type="Google" id="ProtNLM"/>
    </source>
</evidence>
<protein>
    <recommendedName>
        <fullName evidence="4">BED-type domain-containing protein</fullName>
    </recommendedName>
</protein>
<dbReference type="OrthoDB" id="5203013at2759"/>
<dbReference type="Proteomes" id="UP000800200">
    <property type="component" value="Unassembled WGS sequence"/>
</dbReference>
<reference evidence="2" key="1">
    <citation type="journal article" date="2020" name="Stud. Mycol.">
        <title>101 Dothideomycetes genomes: a test case for predicting lifestyles and emergence of pathogens.</title>
        <authorList>
            <person name="Haridas S."/>
            <person name="Albert R."/>
            <person name="Binder M."/>
            <person name="Bloem J."/>
            <person name="Labutti K."/>
            <person name="Salamov A."/>
            <person name="Andreopoulos B."/>
            <person name="Baker S."/>
            <person name="Barry K."/>
            <person name="Bills G."/>
            <person name="Bluhm B."/>
            <person name="Cannon C."/>
            <person name="Castanera R."/>
            <person name="Culley D."/>
            <person name="Daum C."/>
            <person name="Ezra D."/>
            <person name="Gonzalez J."/>
            <person name="Henrissat B."/>
            <person name="Kuo A."/>
            <person name="Liang C."/>
            <person name="Lipzen A."/>
            <person name="Lutzoni F."/>
            <person name="Magnuson J."/>
            <person name="Mondo S."/>
            <person name="Nolan M."/>
            <person name="Ohm R."/>
            <person name="Pangilinan J."/>
            <person name="Park H.-J."/>
            <person name="Ramirez L."/>
            <person name="Alfaro M."/>
            <person name="Sun H."/>
            <person name="Tritt A."/>
            <person name="Yoshinaga Y."/>
            <person name="Zwiers L.-H."/>
            <person name="Turgeon B."/>
            <person name="Goodwin S."/>
            <person name="Spatafora J."/>
            <person name="Crous P."/>
            <person name="Grigoriev I."/>
        </authorList>
    </citation>
    <scope>NUCLEOTIDE SEQUENCE</scope>
    <source>
        <strain evidence="2">CBS 207.26</strain>
    </source>
</reference>